<feature type="region of interest" description="Disordered" evidence="1">
    <location>
        <begin position="53"/>
        <end position="72"/>
    </location>
</feature>
<dbReference type="EMBL" id="CAMXCT030002116">
    <property type="protein sequence ID" value="CAL4783130.1"/>
    <property type="molecule type" value="Genomic_DNA"/>
</dbReference>
<evidence type="ECO:0000313" key="5">
    <source>
        <dbReference type="EMBL" id="CAL4783130.1"/>
    </source>
</evidence>
<protein>
    <submittedName>
        <fullName evidence="5">J domain-containing protein</fullName>
    </submittedName>
</protein>
<sequence>MKRCRLLLLAALFSFAKCNPDISHGPVEPSAPSQQLLSLEDLQDMISSLEERRRQLHSNTTSPAQRRLGMHSHSGAHSDLGMHLDSEMVDSETEELKPTQQATCSFDIIGITLAVARTGTVLYFVQDTCKNTETINQKSACAATINGLFATIGFLISFMSDSINACQTTLNIPATCSAVGGNLLAILGILGGSISSLENSCRAVTLANENPEWLQYVKEKPKWLKYVKRRLSGRSSERPTNAGVKQMHSTAKLPPLPVRSILSEAMIQEIRNNLSAAEFRRVEIAQCTFDTMLTAMFFGRGLLDIYNAAMHSPCTVADDFDHQLDQDATCMVQVSGMITTFDFVGALISLVVSECPEGANIKALCASDATILVGAVSGLLQTGASFLLVCGQESDEIDHILDDIGPDIVP</sequence>
<reference evidence="3" key="1">
    <citation type="submission" date="2022-10" db="EMBL/GenBank/DDBJ databases">
        <authorList>
            <person name="Chen Y."/>
            <person name="Dougan E. K."/>
            <person name="Chan C."/>
            <person name="Rhodes N."/>
            <person name="Thang M."/>
        </authorList>
    </citation>
    <scope>NUCLEOTIDE SEQUENCE</scope>
</reference>
<dbReference type="EMBL" id="CAMXCT020002116">
    <property type="protein sequence ID" value="CAL1149193.1"/>
    <property type="molecule type" value="Genomic_DNA"/>
</dbReference>
<keyword evidence="6" id="KW-1185">Reference proteome</keyword>
<evidence type="ECO:0000256" key="1">
    <source>
        <dbReference type="SAM" id="MobiDB-lite"/>
    </source>
</evidence>
<dbReference type="AlphaFoldDB" id="A0A9P1CRA9"/>
<name>A0A9P1CRA9_9DINO</name>
<feature type="chain" id="PRO_5043270736" evidence="2">
    <location>
        <begin position="19"/>
        <end position="410"/>
    </location>
</feature>
<dbReference type="Proteomes" id="UP001152797">
    <property type="component" value="Unassembled WGS sequence"/>
</dbReference>
<reference evidence="4" key="2">
    <citation type="submission" date="2024-04" db="EMBL/GenBank/DDBJ databases">
        <authorList>
            <person name="Chen Y."/>
            <person name="Shah S."/>
            <person name="Dougan E. K."/>
            <person name="Thang M."/>
            <person name="Chan C."/>
        </authorList>
    </citation>
    <scope>NUCLEOTIDE SEQUENCE [LARGE SCALE GENOMIC DNA]</scope>
</reference>
<proteinExistence type="predicted"/>
<evidence type="ECO:0000313" key="6">
    <source>
        <dbReference type="Proteomes" id="UP001152797"/>
    </source>
</evidence>
<dbReference type="EMBL" id="CAMXCT010002116">
    <property type="protein sequence ID" value="CAI3995818.1"/>
    <property type="molecule type" value="Genomic_DNA"/>
</dbReference>
<feature type="signal peptide" evidence="2">
    <location>
        <begin position="1"/>
        <end position="18"/>
    </location>
</feature>
<dbReference type="OrthoDB" id="420021at2759"/>
<evidence type="ECO:0000313" key="4">
    <source>
        <dbReference type="EMBL" id="CAL1149193.1"/>
    </source>
</evidence>
<organism evidence="3">
    <name type="scientific">Cladocopium goreaui</name>
    <dbReference type="NCBI Taxonomy" id="2562237"/>
    <lineage>
        <taxon>Eukaryota</taxon>
        <taxon>Sar</taxon>
        <taxon>Alveolata</taxon>
        <taxon>Dinophyceae</taxon>
        <taxon>Suessiales</taxon>
        <taxon>Symbiodiniaceae</taxon>
        <taxon>Cladocopium</taxon>
    </lineage>
</organism>
<keyword evidence="2" id="KW-0732">Signal</keyword>
<evidence type="ECO:0000256" key="2">
    <source>
        <dbReference type="SAM" id="SignalP"/>
    </source>
</evidence>
<accession>A0A9P1CRA9</accession>
<comment type="caution">
    <text evidence="3">The sequence shown here is derived from an EMBL/GenBank/DDBJ whole genome shotgun (WGS) entry which is preliminary data.</text>
</comment>
<gene>
    <name evidence="3" type="ORF">C1SCF055_LOCUS22344</name>
</gene>
<evidence type="ECO:0000313" key="3">
    <source>
        <dbReference type="EMBL" id="CAI3995818.1"/>
    </source>
</evidence>